<dbReference type="InParanoid" id="F7PVJ0"/>
<dbReference type="RefSeq" id="WP_008825745.1">
    <property type="nucleotide sequence ID" value="NZ_AFNU02000003.1"/>
</dbReference>
<proteinExistence type="predicted"/>
<sequence>MKLKGLLLTVIMLLTLVISGCMAQDEKDMNKRTSNIESTIQSAAVTKSTDLNLYSTDVYDAKTITIDGNDFSLLLNNDAIYTINEKGTIVHKLTHAIKELNTSKEDYPLISVHLEVIGDIDGKGTSDLLVIVKEGVMKATNSIMAISYEDGTIIWDYMPFVKSKECGEDQKTCNKQLPITNYEVTDTARLYLSAGYSFYALNLTTGEKVKEYKSHNNIWDFEFVPDLTGDNYSDVVLVTQPNVLSLLNGQDFIKFKDFKIKSDLELNSYISLERNVWDIEYIETRHLLIAACENGITYEISLEKEAVKWYEVIYDGDTEDYKNYYIKMIENKPGTYEQQIKNNQMTIFFGREATTYKNINIQVIDSIDEDLLQDYIIHYDSIMTSNNHDIDSYSIISSKNGKLRTQADNEFYSASQEYYFVLEDPIKNELLFKHIKTDENIIEEIVSQSTNVAKNKISKVFYLDTQLIILTNDLEILSLIEGAEPEGGLTVQFKLYSERIRQEHEVLGEYLMIKDYDLKLELSYLKLYDGEFKEVYSHRIKSYKKLVDYKIEQNYLYLMEFDDRESNYHIRVINLIDQTIVKDVKRFKNQEFVSPYFYEDVTSDGYLEIVTTNYAYSDTALRYSFDLVDFINDVGLFNFSKSYAMKDVNYYSGSSIKILNDLNNDGMNDLVYKYDVPNGGKPVPYLILSNNDTLFEEPTELPNDRLNSTCKYDYNANGHNELIDASQSQGYKPSIYDYELNKFIPLQHSTVTYKQAFVQGCDVDFNQDGGSEFITLEIGEISPLTNGLSDDYQIELNLVVHEFVNNEFEPMFNYEFIYVDDYVNLSTLNRHSLMGEFATYRFDEASENYNMMMFKYDEYHNIILQEYDLSGNRTEKQVSNPHSHKHKEDVGTYRYGKDLSTITFNNQTYYMVTIEENSFSKHYFINTDDYKIDFITYGDHVEIYSDAIILNKTVKDLNNKFLLSDEVNKVLITAPFNTSDIEIKKSGLLGNYYDVMVKRDDVKRIRHYYTEKEYTEYNTDQLKLVLPPGNHILKLEVETTGGDLFYFNNVIKIEKNDHYLFGAIGLFVLFVVILYVSSLYVIKKCYYKK</sequence>
<dbReference type="InterPro" id="IPR028994">
    <property type="entry name" value="Integrin_alpha_N"/>
</dbReference>
<name>F7PVJ0_9MOLU</name>
<gene>
    <name evidence="3" type="ORF">HLPCO_001182</name>
</gene>
<dbReference type="AlphaFoldDB" id="F7PVJ0"/>
<dbReference type="PROSITE" id="PS51257">
    <property type="entry name" value="PROKAR_LIPOPROTEIN"/>
    <property type="match status" value="1"/>
</dbReference>
<evidence type="ECO:0000256" key="2">
    <source>
        <dbReference type="SAM" id="SignalP"/>
    </source>
</evidence>
<keyword evidence="3" id="KW-0449">Lipoprotein</keyword>
<comment type="caution">
    <text evidence="3">The sequence shown here is derived from an EMBL/GenBank/DDBJ whole genome shotgun (WGS) entry which is preliminary data.</text>
</comment>
<keyword evidence="1" id="KW-1133">Transmembrane helix</keyword>
<feature type="chain" id="PRO_5003360171" evidence="2">
    <location>
        <begin position="24"/>
        <end position="1089"/>
    </location>
</feature>
<evidence type="ECO:0000313" key="4">
    <source>
        <dbReference type="Proteomes" id="UP000005707"/>
    </source>
</evidence>
<evidence type="ECO:0000256" key="1">
    <source>
        <dbReference type="SAM" id="Phobius"/>
    </source>
</evidence>
<feature type="signal peptide" evidence="2">
    <location>
        <begin position="1"/>
        <end position="23"/>
    </location>
</feature>
<dbReference type="STRING" id="1033810.HLPCO_001182"/>
<dbReference type="SUPFAM" id="SSF50998">
    <property type="entry name" value="Quinoprotein alcohol dehydrogenase-like"/>
    <property type="match status" value="1"/>
</dbReference>
<feature type="transmembrane region" description="Helical" evidence="1">
    <location>
        <begin position="1059"/>
        <end position="1082"/>
    </location>
</feature>
<dbReference type="SUPFAM" id="SSF69318">
    <property type="entry name" value="Integrin alpha N-terminal domain"/>
    <property type="match status" value="1"/>
</dbReference>
<accession>F7PVJ0</accession>
<keyword evidence="4" id="KW-1185">Reference proteome</keyword>
<organism evidence="3 4">
    <name type="scientific">Haloplasma contractile SSD-17B</name>
    <dbReference type="NCBI Taxonomy" id="1033810"/>
    <lineage>
        <taxon>Bacteria</taxon>
        <taxon>Bacillati</taxon>
        <taxon>Mycoplasmatota</taxon>
        <taxon>Mollicutes</taxon>
        <taxon>Haloplasmatales</taxon>
        <taxon>Haloplasmataceae</taxon>
        <taxon>Haloplasma</taxon>
    </lineage>
</organism>
<dbReference type="Proteomes" id="UP000005707">
    <property type="component" value="Unassembled WGS sequence"/>
</dbReference>
<dbReference type="EMBL" id="AFNU02000003">
    <property type="protein sequence ID" value="ERJ12842.1"/>
    <property type="molecule type" value="Genomic_DNA"/>
</dbReference>
<keyword evidence="1" id="KW-0812">Transmembrane</keyword>
<reference evidence="3 4" key="1">
    <citation type="journal article" date="2011" name="J. Bacteriol.">
        <title>Genome sequence of Haloplasma contractile, an unusual contractile bacterium from a deep-sea anoxic brine lake.</title>
        <authorList>
            <person name="Antunes A."/>
            <person name="Alam I."/>
            <person name="El Dorry H."/>
            <person name="Siam R."/>
            <person name="Robertson A."/>
            <person name="Bajic V.B."/>
            <person name="Stingl U."/>
        </authorList>
    </citation>
    <scope>NUCLEOTIDE SEQUENCE [LARGE SCALE GENOMIC DNA]</scope>
    <source>
        <strain evidence="3 4">SSD-17B</strain>
    </source>
</reference>
<keyword evidence="1" id="KW-0472">Membrane</keyword>
<protein>
    <submittedName>
        <fullName evidence="3">Membrane lipoprotein</fullName>
    </submittedName>
</protein>
<keyword evidence="2" id="KW-0732">Signal</keyword>
<dbReference type="OrthoDB" id="9816120at2"/>
<reference evidence="3 4" key="2">
    <citation type="journal article" date="2013" name="PLoS ONE">
        <title>INDIGO - INtegrated Data Warehouse of MIcrobial GenOmes with Examples from the Red Sea Extremophiles.</title>
        <authorList>
            <person name="Alam I."/>
            <person name="Antunes A."/>
            <person name="Kamau A.A."/>
            <person name="Ba Alawi W."/>
            <person name="Kalkatawi M."/>
            <person name="Stingl U."/>
            <person name="Bajic V.B."/>
        </authorList>
    </citation>
    <scope>NUCLEOTIDE SEQUENCE [LARGE SCALE GENOMIC DNA]</scope>
    <source>
        <strain evidence="3 4">SSD-17B</strain>
    </source>
</reference>
<dbReference type="InterPro" id="IPR011047">
    <property type="entry name" value="Quinoprotein_ADH-like_sf"/>
</dbReference>
<evidence type="ECO:0000313" key="3">
    <source>
        <dbReference type="EMBL" id="ERJ12842.1"/>
    </source>
</evidence>